<dbReference type="OrthoDB" id="3352408at2759"/>
<evidence type="ECO:0000313" key="1">
    <source>
        <dbReference type="EMBL" id="CAG8540180.1"/>
    </source>
</evidence>
<sequence length="118" mass="12640">MLTTLEYNASSLKQDAVAAGNPTGYPTERLLLSCRIKIVNGVGLEDIQLFPFKVSSTKWRFYVKGASEILASGKGQSLESTAERDAIIPNLQTTDIGFSMGIAGTEVAKEVSPIPTDC</sequence>
<proteinExistence type="predicted"/>
<gene>
    <name evidence="1" type="ORF">PBRASI_LOCUS4547</name>
</gene>
<dbReference type="AlphaFoldDB" id="A0A9N9ATC2"/>
<organism evidence="1 2">
    <name type="scientific">Paraglomus brasilianum</name>
    <dbReference type="NCBI Taxonomy" id="144538"/>
    <lineage>
        <taxon>Eukaryota</taxon>
        <taxon>Fungi</taxon>
        <taxon>Fungi incertae sedis</taxon>
        <taxon>Mucoromycota</taxon>
        <taxon>Glomeromycotina</taxon>
        <taxon>Glomeromycetes</taxon>
        <taxon>Paraglomerales</taxon>
        <taxon>Paraglomeraceae</taxon>
        <taxon>Paraglomus</taxon>
    </lineage>
</organism>
<dbReference type="Proteomes" id="UP000789739">
    <property type="component" value="Unassembled WGS sequence"/>
</dbReference>
<dbReference type="EMBL" id="CAJVPI010000479">
    <property type="protein sequence ID" value="CAG8540180.1"/>
    <property type="molecule type" value="Genomic_DNA"/>
</dbReference>
<comment type="caution">
    <text evidence="1">The sequence shown here is derived from an EMBL/GenBank/DDBJ whole genome shotgun (WGS) entry which is preliminary data.</text>
</comment>
<reference evidence="1" key="1">
    <citation type="submission" date="2021-06" db="EMBL/GenBank/DDBJ databases">
        <authorList>
            <person name="Kallberg Y."/>
            <person name="Tangrot J."/>
            <person name="Rosling A."/>
        </authorList>
    </citation>
    <scope>NUCLEOTIDE SEQUENCE</scope>
    <source>
        <strain evidence="1">BR232B</strain>
    </source>
</reference>
<evidence type="ECO:0000313" key="2">
    <source>
        <dbReference type="Proteomes" id="UP000789739"/>
    </source>
</evidence>
<accession>A0A9N9ATC2</accession>
<name>A0A9N9ATC2_9GLOM</name>
<keyword evidence="2" id="KW-1185">Reference proteome</keyword>
<protein>
    <submittedName>
        <fullName evidence="1">9014_t:CDS:1</fullName>
    </submittedName>
</protein>